<organism evidence="2 3">
    <name type="scientific">Ensete ventricosum</name>
    <name type="common">Abyssinian banana</name>
    <name type="synonym">Musa ensete</name>
    <dbReference type="NCBI Taxonomy" id="4639"/>
    <lineage>
        <taxon>Eukaryota</taxon>
        <taxon>Viridiplantae</taxon>
        <taxon>Streptophyta</taxon>
        <taxon>Embryophyta</taxon>
        <taxon>Tracheophyta</taxon>
        <taxon>Spermatophyta</taxon>
        <taxon>Magnoliopsida</taxon>
        <taxon>Liliopsida</taxon>
        <taxon>Zingiberales</taxon>
        <taxon>Musaceae</taxon>
        <taxon>Ensete</taxon>
    </lineage>
</organism>
<feature type="region of interest" description="Disordered" evidence="1">
    <location>
        <begin position="88"/>
        <end position="107"/>
    </location>
</feature>
<evidence type="ECO:0000313" key="3">
    <source>
        <dbReference type="Proteomes" id="UP000287651"/>
    </source>
</evidence>
<accession>A0A426XPZ0</accession>
<evidence type="ECO:0000313" key="2">
    <source>
        <dbReference type="EMBL" id="RRT41544.1"/>
    </source>
</evidence>
<protein>
    <submittedName>
        <fullName evidence="2">Uncharacterized protein</fullName>
    </submittedName>
</protein>
<dbReference type="Proteomes" id="UP000287651">
    <property type="component" value="Unassembled WGS sequence"/>
</dbReference>
<dbReference type="AlphaFoldDB" id="A0A426XPZ0"/>
<reference evidence="2 3" key="1">
    <citation type="journal article" date="2014" name="Agronomy (Basel)">
        <title>A Draft Genome Sequence for Ensete ventricosum, the Drought-Tolerant Tree Against Hunger.</title>
        <authorList>
            <person name="Harrison J."/>
            <person name="Moore K.A."/>
            <person name="Paszkiewicz K."/>
            <person name="Jones T."/>
            <person name="Grant M."/>
            <person name="Ambacheew D."/>
            <person name="Muzemil S."/>
            <person name="Studholme D.J."/>
        </authorList>
    </citation>
    <scope>NUCLEOTIDE SEQUENCE [LARGE SCALE GENOMIC DNA]</scope>
</reference>
<comment type="caution">
    <text evidence="2">The sequence shown here is derived from an EMBL/GenBank/DDBJ whole genome shotgun (WGS) entry which is preliminary data.</text>
</comment>
<proteinExistence type="predicted"/>
<gene>
    <name evidence="2" type="ORF">B296_00025882</name>
</gene>
<sequence length="107" mass="11888">MCVRESITGLTIKGAIELQPDDGPRSSLGIRSGSDDAMRPLREFTWRFAEGIGKFAGNTLGDRRKKTIRLAVRMPKAVGLVGGFGLHPKKIDSGRRYASKRRTQEWT</sequence>
<dbReference type="EMBL" id="AMZH03018496">
    <property type="protein sequence ID" value="RRT41544.1"/>
    <property type="molecule type" value="Genomic_DNA"/>
</dbReference>
<name>A0A426XPZ0_ENSVE</name>
<evidence type="ECO:0000256" key="1">
    <source>
        <dbReference type="SAM" id="MobiDB-lite"/>
    </source>
</evidence>